<keyword evidence="7" id="KW-0238">DNA-binding</keyword>
<keyword evidence="4" id="KW-0548">Nucleotidyltransferase</keyword>
<dbReference type="SMART" id="SM00482">
    <property type="entry name" value="POLAc"/>
    <property type="match status" value="1"/>
</dbReference>
<dbReference type="PROSITE" id="PS00447">
    <property type="entry name" value="DNA_POLYMERASE_A"/>
    <property type="match status" value="1"/>
</dbReference>
<protein>
    <recommendedName>
        <fullName evidence="2">DNA-directed DNA polymerase</fullName>
        <ecNumber evidence="2">2.7.7.7</ecNumber>
    </recommendedName>
</protein>
<dbReference type="PANTHER" id="PTHR10133:SF27">
    <property type="entry name" value="DNA POLYMERASE NU"/>
    <property type="match status" value="1"/>
</dbReference>
<evidence type="ECO:0000313" key="12">
    <source>
        <dbReference type="Proteomes" id="UP000178517"/>
    </source>
</evidence>
<dbReference type="SUPFAM" id="SSF56672">
    <property type="entry name" value="DNA/RNA polymerases"/>
    <property type="match status" value="1"/>
</dbReference>
<gene>
    <name evidence="11" type="ORF">A3A04_00960</name>
</gene>
<keyword evidence="6" id="KW-0239">DNA-directed DNA polymerase</keyword>
<dbReference type="Gene3D" id="1.20.1060.10">
    <property type="entry name" value="Taq DNA Polymerase, Chain T, domain 4"/>
    <property type="match status" value="1"/>
</dbReference>
<dbReference type="GO" id="GO:0003677">
    <property type="term" value="F:DNA binding"/>
    <property type="evidence" value="ECO:0007669"/>
    <property type="project" value="UniProtKB-KW"/>
</dbReference>
<keyword evidence="3" id="KW-0808">Transferase</keyword>
<dbReference type="Gene3D" id="3.30.70.370">
    <property type="match status" value="1"/>
</dbReference>
<sequence length="451" mass="51651">MIQEKKIEIAQWLLDPDRGNTETIPYLSFNILEERLKHEGLWRVFSEVEVPLHPILEDMHKAGIKLQREKLEEMHKELFSKENILGSAIKKECSHLAPRVNINSPRQLGEILFSEPPRGLGITHENTSKTKSGGFSTDNETLTKVKDAHPIIPLILEYREVFKLRSTYLESFKSLMDETGRIHTTFIQDGAATGRLSSRNPNMQNIPSGIRSLFVPEKGYFFLSLDYSQIELRILASVTGDARMIDAFMHNKDIHVITAARVFHKDINAITKEERNFAKILNFGIIYGMGKDALSRLINVSRDEAEKMIRDYFNDFAHIKRWQEKLLDKAMQMGYVENELGRKRWLPGIVSQNKRVQNEARRAAVNMPIQGLGADILKLAMIRVAEILKAKKVWMKTVLPILTIHDELLFEVHNDILKEISGIIKGEMESIYELKVPLKVDVSSADNWGAL</sequence>
<dbReference type="InterPro" id="IPR001098">
    <property type="entry name" value="DNA-dir_DNA_pol_A_palm_dom"/>
</dbReference>
<dbReference type="Gene3D" id="1.10.150.20">
    <property type="entry name" value="5' to 3' exonuclease, C-terminal subdomain"/>
    <property type="match status" value="1"/>
</dbReference>
<organism evidence="11 12">
    <name type="scientific">Candidatus Harrisonbacteria bacterium RIFCSPLOWO2_01_FULL_40_28</name>
    <dbReference type="NCBI Taxonomy" id="1798406"/>
    <lineage>
        <taxon>Bacteria</taxon>
        <taxon>Candidatus Harrisoniibacteriota</taxon>
    </lineage>
</organism>
<evidence type="ECO:0000256" key="4">
    <source>
        <dbReference type="ARBA" id="ARBA00022695"/>
    </source>
</evidence>
<dbReference type="Proteomes" id="UP000178517">
    <property type="component" value="Unassembled WGS sequence"/>
</dbReference>
<feature type="domain" description="DNA-directed DNA polymerase family A palm" evidence="10">
    <location>
        <begin position="207"/>
        <end position="416"/>
    </location>
</feature>
<accession>A0A1G1ZQT0</accession>
<dbReference type="GO" id="GO:0006261">
    <property type="term" value="P:DNA-templated DNA replication"/>
    <property type="evidence" value="ECO:0007669"/>
    <property type="project" value="InterPro"/>
</dbReference>
<dbReference type="PRINTS" id="PR00868">
    <property type="entry name" value="DNAPOLI"/>
</dbReference>
<comment type="similarity">
    <text evidence="1">Belongs to the DNA polymerase type-A family.</text>
</comment>
<dbReference type="GO" id="GO:0003887">
    <property type="term" value="F:DNA-directed DNA polymerase activity"/>
    <property type="evidence" value="ECO:0007669"/>
    <property type="project" value="UniProtKB-KW"/>
</dbReference>
<dbReference type="InterPro" id="IPR043502">
    <property type="entry name" value="DNA/RNA_pol_sf"/>
</dbReference>
<dbReference type="GO" id="GO:0006302">
    <property type="term" value="P:double-strand break repair"/>
    <property type="evidence" value="ECO:0007669"/>
    <property type="project" value="TreeGrafter"/>
</dbReference>
<evidence type="ECO:0000256" key="7">
    <source>
        <dbReference type="ARBA" id="ARBA00023125"/>
    </source>
</evidence>
<feature type="region of interest" description="Disordered" evidence="9">
    <location>
        <begin position="119"/>
        <end position="138"/>
    </location>
</feature>
<dbReference type="AlphaFoldDB" id="A0A1G1ZQT0"/>
<dbReference type="EMBL" id="MHJI01000010">
    <property type="protein sequence ID" value="OGY66110.1"/>
    <property type="molecule type" value="Genomic_DNA"/>
</dbReference>
<dbReference type="EC" id="2.7.7.7" evidence="2"/>
<evidence type="ECO:0000259" key="10">
    <source>
        <dbReference type="SMART" id="SM00482"/>
    </source>
</evidence>
<dbReference type="InterPro" id="IPR019760">
    <property type="entry name" value="DNA-dir_DNA_pol_A_CS"/>
</dbReference>
<evidence type="ECO:0000256" key="1">
    <source>
        <dbReference type="ARBA" id="ARBA00007705"/>
    </source>
</evidence>
<proteinExistence type="inferred from homology"/>
<evidence type="ECO:0000256" key="3">
    <source>
        <dbReference type="ARBA" id="ARBA00022679"/>
    </source>
</evidence>
<feature type="compositionally biased region" description="Polar residues" evidence="9">
    <location>
        <begin position="129"/>
        <end position="138"/>
    </location>
</feature>
<keyword evidence="5" id="KW-0235">DNA replication</keyword>
<dbReference type="InterPro" id="IPR002298">
    <property type="entry name" value="DNA_polymerase_A"/>
</dbReference>
<evidence type="ECO:0000313" key="11">
    <source>
        <dbReference type="EMBL" id="OGY66110.1"/>
    </source>
</evidence>
<name>A0A1G1ZQT0_9BACT</name>
<dbReference type="Pfam" id="PF00476">
    <property type="entry name" value="DNA_pol_A"/>
    <property type="match status" value="1"/>
</dbReference>
<reference evidence="11 12" key="1">
    <citation type="journal article" date="2016" name="Nat. Commun.">
        <title>Thousands of microbial genomes shed light on interconnected biogeochemical processes in an aquifer system.</title>
        <authorList>
            <person name="Anantharaman K."/>
            <person name="Brown C.T."/>
            <person name="Hug L.A."/>
            <person name="Sharon I."/>
            <person name="Castelle C.J."/>
            <person name="Probst A.J."/>
            <person name="Thomas B.C."/>
            <person name="Singh A."/>
            <person name="Wilkins M.J."/>
            <person name="Karaoz U."/>
            <person name="Brodie E.L."/>
            <person name="Williams K.H."/>
            <person name="Hubbard S.S."/>
            <person name="Banfield J.F."/>
        </authorList>
    </citation>
    <scope>NUCLEOTIDE SEQUENCE [LARGE SCALE GENOMIC DNA]</scope>
</reference>
<comment type="catalytic activity">
    <reaction evidence="8">
        <text>DNA(n) + a 2'-deoxyribonucleoside 5'-triphosphate = DNA(n+1) + diphosphate</text>
        <dbReference type="Rhea" id="RHEA:22508"/>
        <dbReference type="Rhea" id="RHEA-COMP:17339"/>
        <dbReference type="Rhea" id="RHEA-COMP:17340"/>
        <dbReference type="ChEBI" id="CHEBI:33019"/>
        <dbReference type="ChEBI" id="CHEBI:61560"/>
        <dbReference type="ChEBI" id="CHEBI:173112"/>
        <dbReference type="EC" id="2.7.7.7"/>
    </reaction>
</comment>
<evidence type="ECO:0000256" key="5">
    <source>
        <dbReference type="ARBA" id="ARBA00022705"/>
    </source>
</evidence>
<evidence type="ECO:0000256" key="9">
    <source>
        <dbReference type="SAM" id="MobiDB-lite"/>
    </source>
</evidence>
<comment type="caution">
    <text evidence="11">The sequence shown here is derived from an EMBL/GenBank/DDBJ whole genome shotgun (WGS) entry which is preliminary data.</text>
</comment>
<dbReference type="FunFam" id="1.10.150.20:FF:000002">
    <property type="entry name" value="DNA polymerase I"/>
    <property type="match status" value="1"/>
</dbReference>
<dbReference type="STRING" id="1798406.A3A04_00960"/>
<evidence type="ECO:0000256" key="2">
    <source>
        <dbReference type="ARBA" id="ARBA00012417"/>
    </source>
</evidence>
<dbReference type="PANTHER" id="PTHR10133">
    <property type="entry name" value="DNA POLYMERASE I"/>
    <property type="match status" value="1"/>
</dbReference>
<evidence type="ECO:0000256" key="6">
    <source>
        <dbReference type="ARBA" id="ARBA00022932"/>
    </source>
</evidence>
<evidence type="ECO:0000256" key="8">
    <source>
        <dbReference type="ARBA" id="ARBA00049244"/>
    </source>
</evidence>